<evidence type="ECO:0000256" key="8">
    <source>
        <dbReference type="ARBA" id="ARBA00022741"/>
    </source>
</evidence>
<dbReference type="InterPro" id="IPR014729">
    <property type="entry name" value="Rossmann-like_a/b/a_fold"/>
</dbReference>
<dbReference type="OrthoDB" id="3685at2759"/>
<evidence type="ECO:0000256" key="2">
    <source>
        <dbReference type="ARBA" id="ARBA00004173"/>
    </source>
</evidence>
<reference evidence="15 16" key="1">
    <citation type="submission" date="2015-07" db="EMBL/GenBank/DDBJ databases">
        <title>The genome of Habropoda laboriosa.</title>
        <authorList>
            <person name="Pan H."/>
            <person name="Kapheim K."/>
        </authorList>
    </citation>
    <scope>NUCLEOTIDE SEQUENCE [LARGE SCALE GENOMIC DNA]</scope>
    <source>
        <strain evidence="15">0110345459</strain>
    </source>
</reference>
<gene>
    <name evidence="15" type="ORF">WH47_00530</name>
</gene>
<dbReference type="Pfam" id="PF03054">
    <property type="entry name" value="tRNA_Me_trans"/>
    <property type="match status" value="1"/>
</dbReference>
<dbReference type="GO" id="GO:0002143">
    <property type="term" value="P:tRNA wobble position uridine thiolation"/>
    <property type="evidence" value="ECO:0007669"/>
    <property type="project" value="TreeGrafter"/>
</dbReference>
<keyword evidence="16" id="KW-1185">Reference proteome</keyword>
<evidence type="ECO:0000256" key="7">
    <source>
        <dbReference type="ARBA" id="ARBA00022694"/>
    </source>
</evidence>
<evidence type="ECO:0000256" key="11">
    <source>
        <dbReference type="ARBA" id="ARBA00023157"/>
    </source>
</evidence>
<dbReference type="FunFam" id="3.40.50.620:FF:000104">
    <property type="entry name" value="Mitochondrial tRNA-specific 2-thiouridylase 1"/>
    <property type="match status" value="1"/>
</dbReference>
<dbReference type="CDD" id="cd01998">
    <property type="entry name" value="MnmA_TRMU-like"/>
    <property type="match status" value="1"/>
</dbReference>
<evidence type="ECO:0000256" key="1">
    <source>
        <dbReference type="ARBA" id="ARBA00003986"/>
    </source>
</evidence>
<protein>
    <recommendedName>
        <fullName evidence="4">tRNA-5-taurinomethyluridine 2-sulfurtransferase</fullName>
        <ecNumber evidence="4">2.8.1.14</ecNumber>
    </recommendedName>
</protein>
<dbReference type="HAMAP" id="MF_00144">
    <property type="entry name" value="tRNA_thiouridyl_MnmA"/>
    <property type="match status" value="1"/>
</dbReference>
<proteinExistence type="inferred from homology"/>
<dbReference type="FunFam" id="2.30.30.280:FF:000001">
    <property type="entry name" value="tRNA-specific 2-thiouridylase MnmA"/>
    <property type="match status" value="1"/>
</dbReference>
<dbReference type="Gene3D" id="2.30.30.280">
    <property type="entry name" value="Adenine nucleotide alpha hydrolases-like domains"/>
    <property type="match status" value="1"/>
</dbReference>
<name>A0A0L7R3U6_9HYME</name>
<comment type="function">
    <text evidence="1">Catalyzes the 2-thiolation of uridine at the wobble position (U34) of mitochondrial tRNA(Lys), tRNA(Glu) and tRNA(Gln). Required for the formation of 5-taurinomethyl-2-thiouridine (tm5s2U) of mitochondrial tRNA(Lys), tRNA(Glu), and tRNA(Gln) at the wobble position. ATP is required to activate the C2 atom of the wobble base.</text>
</comment>
<evidence type="ECO:0000313" key="15">
    <source>
        <dbReference type="EMBL" id="KOC65560.1"/>
    </source>
</evidence>
<feature type="domain" description="tRNA-specific 2-thiouridylase MnmA-like central" evidence="14">
    <location>
        <begin position="213"/>
        <end position="275"/>
    </location>
</feature>
<dbReference type="Pfam" id="PF20258">
    <property type="entry name" value="tRNA_Me_trans_C"/>
    <property type="match status" value="1"/>
</dbReference>
<dbReference type="PANTHER" id="PTHR11933:SF5">
    <property type="entry name" value="MITOCHONDRIAL TRNA-SPECIFIC 2-THIOURIDYLASE 1"/>
    <property type="match status" value="1"/>
</dbReference>
<evidence type="ECO:0000256" key="9">
    <source>
        <dbReference type="ARBA" id="ARBA00022840"/>
    </source>
</evidence>
<keyword evidence="5" id="KW-0820">tRNA-binding</keyword>
<dbReference type="NCBIfam" id="NF001138">
    <property type="entry name" value="PRK00143.1"/>
    <property type="match status" value="1"/>
</dbReference>
<keyword evidence="8" id="KW-0547">Nucleotide-binding</keyword>
<dbReference type="GO" id="GO:0061708">
    <property type="term" value="F:tRNA-5-taurinomethyluridine 2-sulfurtransferase"/>
    <property type="evidence" value="ECO:0007669"/>
    <property type="project" value="UniProtKB-EC"/>
</dbReference>
<dbReference type="InterPro" id="IPR046884">
    <property type="entry name" value="MnmA-like_central"/>
</dbReference>
<dbReference type="NCBIfam" id="TIGR00420">
    <property type="entry name" value="trmU"/>
    <property type="match status" value="1"/>
</dbReference>
<dbReference type="SUPFAM" id="SSF52402">
    <property type="entry name" value="Adenine nucleotide alpha hydrolases-like"/>
    <property type="match status" value="1"/>
</dbReference>
<dbReference type="InterPro" id="IPR023382">
    <property type="entry name" value="MnmA-like_central_sf"/>
</dbReference>
<dbReference type="InterPro" id="IPR046885">
    <property type="entry name" value="MnmA-like_C"/>
</dbReference>
<sequence length="398" mass="45321">MFKKVIVGISGGVDSAVAALILKNKGFNVTGVFMKNWDIRDETGICQSEGDYEDAQQVCKQLKIPLVEANFVKEYWTDVFSYLTEEYENGTTPNPDILCNKYIKFDQFFKFARTELQGDAIATGHYVQTSFGPCLEHFKPNTNVKLLQGKDKNKDQTFFLSQVQQEALRYSMFPVGEYLKGDVKTIAQQANLDIILKKKESMGICFIGKRRFKDFISEYLPDKPGNLIDLDTGKIIGKHRGFHHWTVGQKLNLPNFPLAYYIYKKDIETNNIIVVGGTDHPALYSDFVVTNTPHWISSEPSEFSSFKLFDCDFRYQHRDTLIPCTIHQNSKNQLLIHVNQPLRAITEGQFAVLYKGEECLGSAVITFCGPSYFSLKEEVPPQMSDEKLKPKNISDTSM</sequence>
<dbReference type="Gene3D" id="2.40.30.10">
    <property type="entry name" value="Translation factors"/>
    <property type="match status" value="1"/>
</dbReference>
<comment type="subcellular location">
    <subcellularLocation>
        <location evidence="2">Mitochondrion</location>
    </subcellularLocation>
</comment>
<dbReference type="Pfam" id="PF20259">
    <property type="entry name" value="tRNA_Me_trans_M"/>
    <property type="match status" value="1"/>
</dbReference>
<evidence type="ECO:0000313" key="16">
    <source>
        <dbReference type="Proteomes" id="UP000053825"/>
    </source>
</evidence>
<feature type="domain" description="tRNA-specific 2-thiouridylase MnmA-like C-terminal" evidence="13">
    <location>
        <begin position="290"/>
        <end position="365"/>
    </location>
</feature>
<accession>A0A0L7R3U6</accession>
<evidence type="ECO:0000256" key="12">
    <source>
        <dbReference type="ARBA" id="ARBA00049564"/>
    </source>
</evidence>
<dbReference type="InterPro" id="IPR004506">
    <property type="entry name" value="MnmA-like"/>
</dbReference>
<evidence type="ECO:0000256" key="5">
    <source>
        <dbReference type="ARBA" id="ARBA00022555"/>
    </source>
</evidence>
<evidence type="ECO:0000259" key="14">
    <source>
        <dbReference type="Pfam" id="PF20259"/>
    </source>
</evidence>
<keyword evidence="7" id="KW-0819">tRNA processing</keyword>
<dbReference type="AlphaFoldDB" id="A0A0L7R3U6"/>
<dbReference type="GO" id="GO:0000049">
    <property type="term" value="F:tRNA binding"/>
    <property type="evidence" value="ECO:0007669"/>
    <property type="project" value="UniProtKB-KW"/>
</dbReference>
<dbReference type="GO" id="GO:0005739">
    <property type="term" value="C:mitochondrion"/>
    <property type="evidence" value="ECO:0007669"/>
    <property type="project" value="UniProtKB-SubCell"/>
</dbReference>
<dbReference type="Proteomes" id="UP000053825">
    <property type="component" value="Unassembled WGS sequence"/>
</dbReference>
<organism evidence="15 16">
    <name type="scientific">Habropoda laboriosa</name>
    <dbReference type="NCBI Taxonomy" id="597456"/>
    <lineage>
        <taxon>Eukaryota</taxon>
        <taxon>Metazoa</taxon>
        <taxon>Ecdysozoa</taxon>
        <taxon>Arthropoda</taxon>
        <taxon>Hexapoda</taxon>
        <taxon>Insecta</taxon>
        <taxon>Pterygota</taxon>
        <taxon>Neoptera</taxon>
        <taxon>Endopterygota</taxon>
        <taxon>Hymenoptera</taxon>
        <taxon>Apocrita</taxon>
        <taxon>Aculeata</taxon>
        <taxon>Apoidea</taxon>
        <taxon>Anthophila</taxon>
        <taxon>Apidae</taxon>
        <taxon>Habropoda</taxon>
    </lineage>
</organism>
<keyword evidence="10" id="KW-0694">RNA-binding</keyword>
<dbReference type="EC" id="2.8.1.14" evidence="4"/>
<keyword evidence="9" id="KW-0067">ATP-binding</keyword>
<evidence type="ECO:0000256" key="4">
    <source>
        <dbReference type="ARBA" id="ARBA00011953"/>
    </source>
</evidence>
<evidence type="ECO:0000256" key="6">
    <source>
        <dbReference type="ARBA" id="ARBA00022679"/>
    </source>
</evidence>
<dbReference type="EMBL" id="KQ414661">
    <property type="protein sequence ID" value="KOC65560.1"/>
    <property type="molecule type" value="Genomic_DNA"/>
</dbReference>
<comment type="catalytic activity">
    <reaction evidence="12">
        <text>5-taurinomethyluridine(34) in tRNA + S-sulfanyl-L-cysteinyl-[protein] + AH2 + ATP = 5-taurinomethyl-2-thiouridine(34) in tRNA + L-cysteinyl-[protein] + A + AMP + diphosphate + H(+)</text>
        <dbReference type="Rhea" id="RHEA:47040"/>
        <dbReference type="Rhea" id="RHEA-COMP:10131"/>
        <dbReference type="Rhea" id="RHEA-COMP:11726"/>
        <dbReference type="Rhea" id="RHEA-COMP:11732"/>
        <dbReference type="Rhea" id="RHEA-COMP:11733"/>
        <dbReference type="ChEBI" id="CHEBI:13193"/>
        <dbReference type="ChEBI" id="CHEBI:15378"/>
        <dbReference type="ChEBI" id="CHEBI:17499"/>
        <dbReference type="ChEBI" id="CHEBI:29950"/>
        <dbReference type="ChEBI" id="CHEBI:30616"/>
        <dbReference type="ChEBI" id="CHEBI:33019"/>
        <dbReference type="ChEBI" id="CHEBI:61963"/>
        <dbReference type="ChEBI" id="CHEBI:87171"/>
        <dbReference type="ChEBI" id="CHEBI:87172"/>
        <dbReference type="ChEBI" id="CHEBI:456215"/>
        <dbReference type="EC" id="2.8.1.14"/>
    </reaction>
</comment>
<comment type="similarity">
    <text evidence="3">Belongs to the MnmA/TRMU family.</text>
</comment>
<evidence type="ECO:0000256" key="10">
    <source>
        <dbReference type="ARBA" id="ARBA00022884"/>
    </source>
</evidence>
<dbReference type="Gene3D" id="3.40.50.620">
    <property type="entry name" value="HUPs"/>
    <property type="match status" value="1"/>
</dbReference>
<dbReference type="STRING" id="597456.A0A0L7R3U6"/>
<dbReference type="PANTHER" id="PTHR11933">
    <property type="entry name" value="TRNA 5-METHYLAMINOMETHYL-2-THIOURIDYLATE -METHYLTRANSFERASE"/>
    <property type="match status" value="1"/>
</dbReference>
<keyword evidence="11" id="KW-1015">Disulfide bond</keyword>
<dbReference type="GO" id="GO:0005524">
    <property type="term" value="F:ATP binding"/>
    <property type="evidence" value="ECO:0007669"/>
    <property type="project" value="UniProtKB-KW"/>
</dbReference>
<keyword evidence="6" id="KW-0808">Transferase</keyword>
<evidence type="ECO:0000256" key="3">
    <source>
        <dbReference type="ARBA" id="ARBA00006191"/>
    </source>
</evidence>
<evidence type="ECO:0000259" key="13">
    <source>
        <dbReference type="Pfam" id="PF20258"/>
    </source>
</evidence>